<evidence type="ECO:0000256" key="1">
    <source>
        <dbReference type="ARBA" id="ARBA00004555"/>
    </source>
</evidence>
<feature type="domain" description="Trs120/TRAPPC9 third Ig-like" evidence="7">
    <location>
        <begin position="994"/>
        <end position="1164"/>
    </location>
</feature>
<dbReference type="Pfam" id="PF26280">
    <property type="entry name" value="Ig_TRAPPC9-Trs120_2nd"/>
    <property type="match status" value="1"/>
</dbReference>
<dbReference type="Proteomes" id="UP001377567">
    <property type="component" value="Unassembled WGS sequence"/>
</dbReference>
<evidence type="ECO:0000313" key="10">
    <source>
        <dbReference type="Proteomes" id="UP001377567"/>
    </source>
</evidence>
<dbReference type="InterPro" id="IPR058568">
    <property type="entry name" value="Ig_TRAPPC9_Trs120_4th"/>
</dbReference>
<accession>A0AAV5S7E4</accession>
<feature type="domain" description="Trs120/TRAPPC9 N-terminal" evidence="4">
    <location>
        <begin position="9"/>
        <end position="321"/>
    </location>
</feature>
<feature type="domain" description="Trs120/TRAPPC9 TPR region" evidence="5">
    <location>
        <begin position="384"/>
        <end position="623"/>
    </location>
</feature>
<dbReference type="InterPro" id="IPR058563">
    <property type="entry name" value="Trs120_TRAPPC9_N"/>
</dbReference>
<dbReference type="EMBL" id="BTGD01000025">
    <property type="protein sequence ID" value="GMM58736.1"/>
    <property type="molecule type" value="Genomic_DNA"/>
</dbReference>
<evidence type="ECO:0000259" key="5">
    <source>
        <dbReference type="Pfam" id="PF26251"/>
    </source>
</evidence>
<feature type="domain" description="Trs120/TRAPPC9 fourth Ig-like" evidence="8">
    <location>
        <begin position="1173"/>
        <end position="1287"/>
    </location>
</feature>
<dbReference type="GO" id="GO:0005802">
    <property type="term" value="C:trans-Golgi network"/>
    <property type="evidence" value="ECO:0007669"/>
    <property type="project" value="TreeGrafter"/>
</dbReference>
<organism evidence="9 10">
    <name type="scientific">Maudiozyma humilis</name>
    <name type="common">Sour dough yeast</name>
    <name type="synonym">Kazachstania humilis</name>
    <dbReference type="NCBI Taxonomy" id="51915"/>
    <lineage>
        <taxon>Eukaryota</taxon>
        <taxon>Fungi</taxon>
        <taxon>Dikarya</taxon>
        <taxon>Ascomycota</taxon>
        <taxon>Saccharomycotina</taxon>
        <taxon>Saccharomycetes</taxon>
        <taxon>Saccharomycetales</taxon>
        <taxon>Saccharomycetaceae</taxon>
        <taxon>Maudiozyma</taxon>
    </lineage>
</organism>
<dbReference type="Pfam" id="PF08626">
    <property type="entry name" value="TRAPPC9-Trs120"/>
    <property type="match status" value="1"/>
</dbReference>
<protein>
    <submittedName>
        <fullName evidence="9">Trs120 protein</fullName>
    </submittedName>
</protein>
<evidence type="ECO:0000259" key="8">
    <source>
        <dbReference type="Pfam" id="PF26283"/>
    </source>
</evidence>
<comment type="subcellular location">
    <subcellularLocation>
        <location evidence="1">Golgi apparatus</location>
    </subcellularLocation>
</comment>
<name>A0AAV5S7E4_MAUHU</name>
<evidence type="ECO:0000259" key="4">
    <source>
        <dbReference type="Pfam" id="PF08626"/>
    </source>
</evidence>
<sequence>MDALTKYPSYVSPSRIRTLIVPIGKWKRQAFVRAVDMIKNYSEIRLLDITPIDSPLFTPQAFPSGRLLFDFDILAHNDSLELFLYDFQPFRKTFVIIGLVNDDSPIESNLQVLKEKYPTAISVNLIYSKMEQERKDAQLPNVFLSDMNNPKNLEMVLCDIGRNFLEALSHYYSSYKHVTLRSPGAIGGNSITKTVINRRGPNTLTNPTDTPKPNSTSAKRLSSFELTTNSIKRSASLKLASTLSTTEGRTQQKSRGRQLKILGNFQLLAGRYADALTSFTESVTLLYKLRDFLWLASAIDGIAICFISLSYLDIPFQIPEIIDLLCPVQKVDDTLENTESATSTASKPVSRTSISTLPSQLQSPRASMNITATFLDLDVKTINLPALILRMSEKIMYYYELTLTSNSEYVPSIVYCNFLLKTLTFMVACHNSSVFTPEILDSLIDNKPNTKVLSFNVNEIDPAANELSREEIYIFADRLFQLQLNQMSLESQVNIYITLSHVFDALNFQRKKALILKMLLNTIQSSAEHIMWSKNHRAIIEFLLDTYGISDRNSETSVRDASEMSWFMLQKNALSLCLSIVKKFNDTEFTSILALKLLTNFTHMLTASEQQQLLVDYIQPCISRGTVKSYWDPFIIRGCSFQRLEFDEPGTQSSKLPVEMEIGSMNSLSLTDIPKETKTDEVFNPFKHTDNNINTKVHNKEGDSEFLVGDMAEFTCTLQNPFKFEIAITDIQFSKEVFDVCELRDTYLSEENPYIISANSIKQITLPVIMKKPTGTSNIYIDRLQLSVFGLDLEEFKIVNSERVSIPTSFQEKSNRESVHENTAGFAGDNERCTYDSLNIKILPEQPQLQIMNKSDLSQNSLMILDGTKTKTILCIRNKSLTCPIDYIQFHTVTNIERELKNDYWKRNTPDALYELENRLNTLQKSTIRIENNPKSLKPGEDVQIDVTIDVTEAPFEFTDFSLLIKYGMYSTDKNHAYAKELEIPYEVTIRKTVEVASLDVIPLNEAISEDVTDVDWICYLQKKLKEHPTLTVHDYVLVLLDFRNSWLDGLYINVDFDDFNSKGYLIEANHTLRMIIPVKKIDFQKKGFANKAIPQIVEGRQFIQSGLNKKEEGEMREAFWCREYLLSGLQCNWKFFHDSNLSGAVDFRKFLEKFDSKIVSTIYKGKSLFSVKLSLESTEVTSGDMVRLTVELSNTRSHVDDSVPAQRKLNLWILDHSTSKILPRSNRRVLYNGTLVRTIETTKPCSVNFDLLPIESGKYELCAAVARPDSVDPLLHFDSESVVITVK</sequence>
<dbReference type="PANTHER" id="PTHR21512">
    <property type="entry name" value="TRAFFICKING PROTEIN PARTICLE COMPLEX SUBUNIT 9"/>
    <property type="match status" value="1"/>
</dbReference>
<dbReference type="InterPro" id="IPR058567">
    <property type="entry name" value="Ig_TRAPPC9_Trs120_3rd"/>
</dbReference>
<evidence type="ECO:0000259" key="6">
    <source>
        <dbReference type="Pfam" id="PF26254"/>
    </source>
</evidence>
<feature type="domain" description="Trs120/TRAPPC9 first Ig-like" evidence="6">
    <location>
        <begin position="682"/>
        <end position="802"/>
    </location>
</feature>
<dbReference type="InterPro" id="IPR058564">
    <property type="entry name" value="TPR_TRAPPC9_Trs120"/>
</dbReference>
<evidence type="ECO:0000256" key="2">
    <source>
        <dbReference type="ARBA" id="ARBA00023034"/>
    </source>
</evidence>
<evidence type="ECO:0000256" key="3">
    <source>
        <dbReference type="SAM" id="MobiDB-lite"/>
    </source>
</evidence>
<dbReference type="Pfam" id="PF26282">
    <property type="entry name" value="Ig_TRAPPC9-Trs120_3rd"/>
    <property type="match status" value="1"/>
</dbReference>
<dbReference type="InterPro" id="IPR013935">
    <property type="entry name" value="Trs120_TRAPPC9"/>
</dbReference>
<comment type="caution">
    <text evidence="9">The sequence shown here is derived from an EMBL/GenBank/DDBJ whole genome shotgun (WGS) entry which is preliminary data.</text>
</comment>
<proteinExistence type="predicted"/>
<gene>
    <name evidence="9" type="ORF">DAKH74_053530</name>
</gene>
<dbReference type="Pfam" id="PF26251">
    <property type="entry name" value="TPR_TRAPPC9-Trs120"/>
    <property type="match status" value="1"/>
</dbReference>
<reference evidence="9 10" key="1">
    <citation type="journal article" date="2023" name="Elife">
        <title>Identification of key yeast species and microbe-microbe interactions impacting larval growth of Drosophila in the wild.</title>
        <authorList>
            <person name="Mure A."/>
            <person name="Sugiura Y."/>
            <person name="Maeda R."/>
            <person name="Honda K."/>
            <person name="Sakurai N."/>
            <person name="Takahashi Y."/>
            <person name="Watada M."/>
            <person name="Katoh T."/>
            <person name="Gotoh A."/>
            <person name="Gotoh Y."/>
            <person name="Taniguchi I."/>
            <person name="Nakamura K."/>
            <person name="Hayashi T."/>
            <person name="Katayama T."/>
            <person name="Uemura T."/>
            <person name="Hattori Y."/>
        </authorList>
    </citation>
    <scope>NUCLEOTIDE SEQUENCE [LARGE SCALE GENOMIC DNA]</scope>
    <source>
        <strain evidence="9 10">KH-74</strain>
    </source>
</reference>
<dbReference type="InterPro" id="IPR058565">
    <property type="entry name" value="Ig_TRAPPC9_Trs120_1st"/>
</dbReference>
<dbReference type="Pfam" id="PF26254">
    <property type="entry name" value="Ig_TRAPPC9-Trs120_1st"/>
    <property type="match status" value="1"/>
</dbReference>
<dbReference type="Pfam" id="PF26283">
    <property type="entry name" value="Ig_TRAPPC9-Trs120_4th"/>
    <property type="match status" value="1"/>
</dbReference>
<keyword evidence="2" id="KW-0333">Golgi apparatus</keyword>
<feature type="region of interest" description="Disordered" evidence="3">
    <location>
        <begin position="196"/>
        <end position="222"/>
    </location>
</feature>
<evidence type="ECO:0000313" key="9">
    <source>
        <dbReference type="EMBL" id="GMM58736.1"/>
    </source>
</evidence>
<dbReference type="PANTHER" id="PTHR21512:SF5">
    <property type="entry name" value="TRAFFICKING PROTEIN PARTICLE COMPLEX SUBUNIT 9"/>
    <property type="match status" value="1"/>
</dbReference>
<keyword evidence="10" id="KW-1185">Reference proteome</keyword>
<evidence type="ECO:0000259" key="7">
    <source>
        <dbReference type="Pfam" id="PF26282"/>
    </source>
</evidence>